<dbReference type="Pfam" id="PF12833">
    <property type="entry name" value="HTH_18"/>
    <property type="match status" value="1"/>
</dbReference>
<keyword evidence="2" id="KW-0238">DNA-binding</keyword>
<dbReference type="SUPFAM" id="SSF46689">
    <property type="entry name" value="Homeodomain-like"/>
    <property type="match status" value="2"/>
</dbReference>
<evidence type="ECO:0000313" key="7">
    <source>
        <dbReference type="Proteomes" id="UP000313395"/>
    </source>
</evidence>
<organism evidence="6 7">
    <name type="scientific">Trichococcus shcherbakoviae subsp. psychrophilus</name>
    <dbReference type="NCBI Taxonomy" id="2585775"/>
    <lineage>
        <taxon>Bacteria</taxon>
        <taxon>Bacillati</taxon>
        <taxon>Bacillota</taxon>
        <taxon>Bacilli</taxon>
        <taxon>Lactobacillales</taxon>
        <taxon>Carnobacteriaceae</taxon>
        <taxon>Trichococcus</taxon>
    </lineage>
</organism>
<accession>A0A5C5EC88</accession>
<dbReference type="InterPro" id="IPR037923">
    <property type="entry name" value="HTH-like"/>
</dbReference>
<name>A0A5C5EC88_9LACT</name>
<dbReference type="InterPro" id="IPR014710">
    <property type="entry name" value="RmlC-like_jellyroll"/>
</dbReference>
<dbReference type="EMBL" id="VENO01000001">
    <property type="protein sequence ID" value="TNV70171.1"/>
    <property type="molecule type" value="Genomic_DNA"/>
</dbReference>
<feature type="domain" description="HTH araC/xylS-type" evidence="5">
    <location>
        <begin position="179"/>
        <end position="278"/>
    </location>
</feature>
<dbReference type="PANTHER" id="PTHR43280">
    <property type="entry name" value="ARAC-FAMILY TRANSCRIPTIONAL REGULATOR"/>
    <property type="match status" value="1"/>
</dbReference>
<dbReference type="SMART" id="SM00342">
    <property type="entry name" value="HTH_ARAC"/>
    <property type="match status" value="1"/>
</dbReference>
<proteinExistence type="predicted"/>
<dbReference type="InterPro" id="IPR020449">
    <property type="entry name" value="Tscrpt_reg_AraC-type_HTH"/>
</dbReference>
<evidence type="ECO:0000256" key="2">
    <source>
        <dbReference type="ARBA" id="ARBA00023125"/>
    </source>
</evidence>
<dbReference type="GO" id="GO:0043565">
    <property type="term" value="F:sequence-specific DNA binding"/>
    <property type="evidence" value="ECO:0007669"/>
    <property type="project" value="InterPro"/>
</dbReference>
<dbReference type="GO" id="GO:0003700">
    <property type="term" value="F:DNA-binding transcription factor activity"/>
    <property type="evidence" value="ECO:0007669"/>
    <property type="project" value="InterPro"/>
</dbReference>
<dbReference type="InterPro" id="IPR018060">
    <property type="entry name" value="HTH_AraC"/>
</dbReference>
<evidence type="ECO:0000256" key="1">
    <source>
        <dbReference type="ARBA" id="ARBA00023015"/>
    </source>
</evidence>
<reference evidence="6 7" key="1">
    <citation type="submission" date="2019-06" db="EMBL/GenBank/DDBJ databases">
        <title>Description Trichococcus psychrophilus sp. nov., isolated from a cold spring, by genomic and phenotypic analyses.</title>
        <authorList>
            <person name="Zakharyuk A."/>
        </authorList>
    </citation>
    <scope>NUCLEOTIDE SEQUENCE [LARGE SCALE GENOMIC DNA]</scope>
    <source>
        <strain evidence="6 7">SKBG</strain>
    </source>
</reference>
<dbReference type="Gene3D" id="2.60.120.10">
    <property type="entry name" value="Jelly Rolls"/>
    <property type="match status" value="1"/>
</dbReference>
<dbReference type="PROSITE" id="PS01124">
    <property type="entry name" value="HTH_ARAC_FAMILY_2"/>
    <property type="match status" value="1"/>
</dbReference>
<evidence type="ECO:0000313" key="6">
    <source>
        <dbReference type="EMBL" id="TNV70171.1"/>
    </source>
</evidence>
<protein>
    <submittedName>
        <fullName evidence="6">AraC family transcriptional regulator</fullName>
    </submittedName>
</protein>
<keyword evidence="4" id="KW-0175">Coiled coil</keyword>
<dbReference type="Proteomes" id="UP000313395">
    <property type="component" value="Unassembled WGS sequence"/>
</dbReference>
<evidence type="ECO:0000256" key="4">
    <source>
        <dbReference type="SAM" id="Coils"/>
    </source>
</evidence>
<dbReference type="InterPro" id="IPR003313">
    <property type="entry name" value="AraC-bd"/>
</dbReference>
<dbReference type="PRINTS" id="PR00032">
    <property type="entry name" value="HTHARAC"/>
</dbReference>
<dbReference type="Gene3D" id="1.10.10.60">
    <property type="entry name" value="Homeodomain-like"/>
    <property type="match status" value="2"/>
</dbReference>
<evidence type="ECO:0000256" key="3">
    <source>
        <dbReference type="ARBA" id="ARBA00023163"/>
    </source>
</evidence>
<dbReference type="InterPro" id="IPR009057">
    <property type="entry name" value="Homeodomain-like_sf"/>
</dbReference>
<dbReference type="AlphaFoldDB" id="A0A5C5EC88"/>
<keyword evidence="3" id="KW-0804">Transcription</keyword>
<comment type="caution">
    <text evidence="6">The sequence shown here is derived from an EMBL/GenBank/DDBJ whole genome shotgun (WGS) entry which is preliminary data.</text>
</comment>
<evidence type="ECO:0000259" key="5">
    <source>
        <dbReference type="PROSITE" id="PS01124"/>
    </source>
</evidence>
<sequence>MTHIIEKLLIGYHVKGQAYALDFHTHPQYEIFLFHGGNCRFLVGNKIYYLQPGDLLMMDGMTVHRAYIIGDKDAYERSIVHFDADWIAPLLNDLNIDYLLRFFTENRDGLIRTFRKKDELLLENAIREMNHLQQLDKSYANEAKRKLALVQLLLMIDSSTDKIVEKGQAYVDEKTQIAEKVSEYIFRNYRESFNIDDIANTLNLSKSYLSHAFKEITGNTIMAYAMGYRLSQACMALLMEPSKSIKTISGECGFESDAHFSRYFKQNMGSTPSNYRKNKRISIEKGE</sequence>
<keyword evidence="7" id="KW-1185">Reference proteome</keyword>
<dbReference type="Pfam" id="PF02311">
    <property type="entry name" value="AraC_binding"/>
    <property type="match status" value="1"/>
</dbReference>
<dbReference type="PANTHER" id="PTHR43280:SF2">
    <property type="entry name" value="HTH-TYPE TRANSCRIPTIONAL REGULATOR EXSA"/>
    <property type="match status" value="1"/>
</dbReference>
<dbReference type="SUPFAM" id="SSF51215">
    <property type="entry name" value="Regulatory protein AraC"/>
    <property type="match status" value="1"/>
</dbReference>
<feature type="coiled-coil region" evidence="4">
    <location>
        <begin position="115"/>
        <end position="142"/>
    </location>
</feature>
<gene>
    <name evidence="6" type="ORF">FHK04_02800</name>
</gene>
<dbReference type="RefSeq" id="WP_086626868.1">
    <property type="nucleotide sequence ID" value="NZ_VENO01000001.1"/>
</dbReference>
<keyword evidence="1" id="KW-0805">Transcription regulation</keyword>